<dbReference type="EC" id="1.-.-.-" evidence="3"/>
<dbReference type="Gene3D" id="3.40.50.720">
    <property type="entry name" value="NAD(P)-binding Rossmann-like Domain"/>
    <property type="match status" value="1"/>
</dbReference>
<evidence type="ECO:0000313" key="3">
    <source>
        <dbReference type="EMBL" id="MFC4352894.1"/>
    </source>
</evidence>
<dbReference type="InterPro" id="IPR045010">
    <property type="entry name" value="MDR_fam"/>
</dbReference>
<evidence type="ECO:0000259" key="2">
    <source>
        <dbReference type="SMART" id="SM00829"/>
    </source>
</evidence>
<dbReference type="PANTHER" id="PTHR43205">
    <property type="entry name" value="PROSTAGLANDIN REDUCTASE"/>
    <property type="match status" value="1"/>
</dbReference>
<dbReference type="InterPro" id="IPR013149">
    <property type="entry name" value="ADH-like_C"/>
</dbReference>
<dbReference type="GO" id="GO:0016491">
    <property type="term" value="F:oxidoreductase activity"/>
    <property type="evidence" value="ECO:0007669"/>
    <property type="project" value="UniProtKB-KW"/>
</dbReference>
<dbReference type="SMART" id="SM00829">
    <property type="entry name" value="PKS_ER"/>
    <property type="match status" value="1"/>
</dbReference>
<dbReference type="SUPFAM" id="SSF51735">
    <property type="entry name" value="NAD(P)-binding Rossmann-fold domains"/>
    <property type="match status" value="1"/>
</dbReference>
<keyword evidence="4" id="KW-1185">Reference proteome</keyword>
<protein>
    <submittedName>
        <fullName evidence="3">NADP-dependent oxidoreductase</fullName>
        <ecNumber evidence="3">1.-.-.-</ecNumber>
    </submittedName>
</protein>
<sequence length="337" mass="36360">MTVTAREILLKSRPEGLPSAENFELADRPLEAPQQGQILVRNLWMSVDPYMRSRMIDRESYVSPFQLGQALEGGAIGRVLESRDSRFVEGDLVSHFAGWRDHALLEGGGVMKIDAETVPAQAYLGVLGMPGLTAYAGLARIAEPKPGETIFVSAAAGAVGAVACQIARLRGCRVVGSAGSEAKTEWLLREAGVDAVINYKTTDDLQAALAEACPEGIDIYFDNVGGDHLDAALALANEGARFVLCGMIAQYNAGADTPGVHNLFQAVAKRIKLQGMIVRDHFDLLPEFTREMSQWIANGQVTWQETVVEGLENAPDAFIGLFRGENTGKMLVKLNES</sequence>
<evidence type="ECO:0000313" key="4">
    <source>
        <dbReference type="Proteomes" id="UP001595799"/>
    </source>
</evidence>
<dbReference type="PANTHER" id="PTHR43205:SF7">
    <property type="entry name" value="PROSTAGLANDIN REDUCTASE 1"/>
    <property type="match status" value="1"/>
</dbReference>
<reference evidence="4" key="1">
    <citation type="journal article" date="2019" name="Int. J. Syst. Evol. Microbiol.">
        <title>The Global Catalogue of Microorganisms (GCM) 10K type strain sequencing project: providing services to taxonomists for standard genome sequencing and annotation.</title>
        <authorList>
            <consortium name="The Broad Institute Genomics Platform"/>
            <consortium name="The Broad Institute Genome Sequencing Center for Infectious Disease"/>
            <person name="Wu L."/>
            <person name="Ma J."/>
        </authorList>
    </citation>
    <scope>NUCLEOTIDE SEQUENCE [LARGE SCALE GENOMIC DNA]</scope>
    <source>
        <strain evidence="4">CECT 8472</strain>
    </source>
</reference>
<dbReference type="EMBL" id="JBHSCW010000010">
    <property type="protein sequence ID" value="MFC4352894.1"/>
    <property type="molecule type" value="Genomic_DNA"/>
</dbReference>
<dbReference type="CDD" id="cd05288">
    <property type="entry name" value="PGDH"/>
    <property type="match status" value="1"/>
</dbReference>
<dbReference type="InterPro" id="IPR041694">
    <property type="entry name" value="ADH_N_2"/>
</dbReference>
<dbReference type="InterPro" id="IPR036291">
    <property type="entry name" value="NAD(P)-bd_dom_sf"/>
</dbReference>
<dbReference type="Gene3D" id="3.90.180.10">
    <property type="entry name" value="Medium-chain alcohol dehydrogenases, catalytic domain"/>
    <property type="match status" value="1"/>
</dbReference>
<dbReference type="Pfam" id="PF16884">
    <property type="entry name" value="ADH_N_2"/>
    <property type="match status" value="1"/>
</dbReference>
<dbReference type="SUPFAM" id="SSF50129">
    <property type="entry name" value="GroES-like"/>
    <property type="match status" value="2"/>
</dbReference>
<keyword evidence="1 3" id="KW-0560">Oxidoreductase</keyword>
<gene>
    <name evidence="3" type="ORF">ACFOW6_15185</name>
</gene>
<feature type="domain" description="Enoyl reductase (ER)" evidence="2">
    <location>
        <begin position="16"/>
        <end position="332"/>
    </location>
</feature>
<dbReference type="Proteomes" id="UP001595799">
    <property type="component" value="Unassembled WGS sequence"/>
</dbReference>
<evidence type="ECO:0000256" key="1">
    <source>
        <dbReference type="ARBA" id="ARBA00023002"/>
    </source>
</evidence>
<dbReference type="InterPro" id="IPR011032">
    <property type="entry name" value="GroES-like_sf"/>
</dbReference>
<proteinExistence type="predicted"/>
<name>A0ABV8UQQ5_9PROT</name>
<organism evidence="3 4">
    <name type="scientific">Fodinicurvata halophila</name>
    <dbReference type="NCBI Taxonomy" id="1419723"/>
    <lineage>
        <taxon>Bacteria</taxon>
        <taxon>Pseudomonadati</taxon>
        <taxon>Pseudomonadota</taxon>
        <taxon>Alphaproteobacteria</taxon>
        <taxon>Rhodospirillales</taxon>
        <taxon>Rhodovibrionaceae</taxon>
        <taxon>Fodinicurvata</taxon>
    </lineage>
</organism>
<comment type="caution">
    <text evidence="3">The sequence shown here is derived from an EMBL/GenBank/DDBJ whole genome shotgun (WGS) entry which is preliminary data.</text>
</comment>
<accession>A0ABV8UQQ5</accession>
<dbReference type="RefSeq" id="WP_382423272.1">
    <property type="nucleotide sequence ID" value="NZ_JBHSCW010000010.1"/>
</dbReference>
<dbReference type="Pfam" id="PF00107">
    <property type="entry name" value="ADH_zinc_N"/>
    <property type="match status" value="1"/>
</dbReference>
<dbReference type="InterPro" id="IPR020843">
    <property type="entry name" value="ER"/>
</dbReference>